<reference evidence="4" key="1">
    <citation type="submission" date="2020-02" db="EMBL/GenBank/DDBJ databases">
        <authorList>
            <person name="Gao J."/>
            <person name="Sun J."/>
        </authorList>
    </citation>
    <scope>NUCLEOTIDE SEQUENCE</scope>
    <source>
        <strain evidence="4">602-2</strain>
    </source>
</reference>
<dbReference type="GO" id="GO:0001681">
    <property type="term" value="F:sialate O-acetylesterase activity"/>
    <property type="evidence" value="ECO:0007669"/>
    <property type="project" value="InterPro"/>
</dbReference>
<dbReference type="PANTHER" id="PTHR22901">
    <property type="entry name" value="SIALATE O-ACETYLESTERASE"/>
    <property type="match status" value="1"/>
</dbReference>
<proteinExistence type="predicted"/>
<dbReference type="SUPFAM" id="SSF52266">
    <property type="entry name" value="SGNH hydrolase"/>
    <property type="match status" value="1"/>
</dbReference>
<dbReference type="InterPro" id="IPR008979">
    <property type="entry name" value="Galactose-bd-like_sf"/>
</dbReference>
<keyword evidence="1" id="KW-0378">Hydrolase</keyword>
<evidence type="ECO:0000313" key="4">
    <source>
        <dbReference type="EMBL" id="NGM50522.1"/>
    </source>
</evidence>
<protein>
    <submittedName>
        <fullName evidence="4">Sialate O-acetylesterase</fullName>
    </submittedName>
</protein>
<feature type="domain" description="Sialate O-acetylesterase" evidence="3">
    <location>
        <begin position="119"/>
        <end position="222"/>
    </location>
</feature>
<feature type="chain" id="PRO_5026238502" evidence="2">
    <location>
        <begin position="35"/>
        <end position="660"/>
    </location>
</feature>
<evidence type="ECO:0000256" key="2">
    <source>
        <dbReference type="SAM" id="SignalP"/>
    </source>
</evidence>
<dbReference type="AlphaFoldDB" id="A0A6G4QYA7"/>
<dbReference type="Gene3D" id="3.40.50.1110">
    <property type="entry name" value="SGNH hydrolase"/>
    <property type="match status" value="2"/>
</dbReference>
<accession>A0A6G4QYA7</accession>
<dbReference type="Pfam" id="PF03629">
    <property type="entry name" value="SASA"/>
    <property type="match status" value="2"/>
</dbReference>
<dbReference type="GO" id="GO:0005975">
    <property type="term" value="P:carbohydrate metabolic process"/>
    <property type="evidence" value="ECO:0007669"/>
    <property type="project" value="TreeGrafter"/>
</dbReference>
<feature type="domain" description="Sialate O-acetylesterase" evidence="3">
    <location>
        <begin position="446"/>
        <end position="532"/>
    </location>
</feature>
<organism evidence="4">
    <name type="scientific">Caulobacter sp. 602-2</name>
    <dbReference type="NCBI Taxonomy" id="2710887"/>
    <lineage>
        <taxon>Bacteria</taxon>
        <taxon>Pseudomonadati</taxon>
        <taxon>Pseudomonadota</taxon>
        <taxon>Alphaproteobacteria</taxon>
        <taxon>Caulobacterales</taxon>
        <taxon>Caulobacteraceae</taxon>
        <taxon>Caulobacter</taxon>
    </lineage>
</organism>
<keyword evidence="2" id="KW-0732">Signal</keyword>
<evidence type="ECO:0000259" key="3">
    <source>
        <dbReference type="Pfam" id="PF03629"/>
    </source>
</evidence>
<gene>
    <name evidence="4" type="ORF">G5B46_12965</name>
</gene>
<evidence type="ECO:0000256" key="1">
    <source>
        <dbReference type="ARBA" id="ARBA00022801"/>
    </source>
</evidence>
<sequence length="660" mass="69837">MTILVVIKRRPRVRLTRHLLAGAAALAIVSPAAAAPLLASVFTDHAVLQRDHPIAVWGVAAPNAAVSIDLSGQSVAATADASGRWSAQLPARPATGQPLTLTVKAGAEVQTISDLLMGDVWLCSGQSNMEYPLRRALNGEVEAAAATDPHVRLLQTGRTSLPNPTDTLPAQAVWKTSSYDSANNFSAACYFMGRDIRKSTHAPIGLIDATWGGSIIQDWISGPGLKALGGYDEGLSVLADYASDPAKGMARWGAMLDRWAAKVEPHAADWAKPDFDDRAWATMPAEQFWETNPGLETFDGTIWLRAEITLTKAQAAAQAKGGSTLVLGPIDDMDTTFVNGRQVGSQEGWDFKRAYALPAGTLKAGRNVVAIRAVDTGGGGGAWGPAKDKGLKLADGSFVPMGGTWRYKVSTRLSDTGLPPHAPWLGASGLSTLHNGMIAPLVPYGVKGFAWYQGESNVTEAKEYARLMPALIADWRRAFAAPDAPFLMVQLAAFGPQVDKPGVSRWAELRDVQRRTVAADPTTGLASAVDLGSPYDIHPADKLQVGLRLGGLARKLAYGEALNASGPAPVTAVRDGGDIVVTLDQPAVVYGSGRPAGFELCDAPESCRFVDAAVEGDKIRLSVPAGYAAVKVRFAWADSPVLNLYGQNRLPATPFELVVK</sequence>
<dbReference type="InterPro" id="IPR013783">
    <property type="entry name" value="Ig-like_fold"/>
</dbReference>
<dbReference type="InterPro" id="IPR005181">
    <property type="entry name" value="SASA"/>
</dbReference>
<dbReference type="InterPro" id="IPR039329">
    <property type="entry name" value="SIAE"/>
</dbReference>
<dbReference type="InterPro" id="IPR036514">
    <property type="entry name" value="SGNH_hydro_sf"/>
</dbReference>
<name>A0A6G4QYA7_9CAUL</name>
<dbReference type="PANTHER" id="PTHR22901:SF0">
    <property type="entry name" value="SIALATE O-ACETYLESTERASE"/>
    <property type="match status" value="1"/>
</dbReference>
<comment type="caution">
    <text evidence="4">The sequence shown here is derived from an EMBL/GenBank/DDBJ whole genome shotgun (WGS) entry which is preliminary data.</text>
</comment>
<feature type="signal peptide" evidence="2">
    <location>
        <begin position="1"/>
        <end position="34"/>
    </location>
</feature>
<dbReference type="EMBL" id="JAAKGT010000005">
    <property type="protein sequence ID" value="NGM50522.1"/>
    <property type="molecule type" value="Genomic_DNA"/>
</dbReference>
<dbReference type="Gene3D" id="2.60.40.10">
    <property type="entry name" value="Immunoglobulins"/>
    <property type="match status" value="1"/>
</dbReference>
<dbReference type="SUPFAM" id="SSF49785">
    <property type="entry name" value="Galactose-binding domain-like"/>
    <property type="match status" value="1"/>
</dbReference>